<proteinExistence type="predicted"/>
<dbReference type="OrthoDB" id="1957705at2"/>
<dbReference type="AlphaFoldDB" id="A0A371IQ46"/>
<dbReference type="EMBL" id="NOJZ02000036">
    <property type="protein sequence ID" value="RDY22604.1"/>
    <property type="molecule type" value="Genomic_DNA"/>
</dbReference>
<keyword evidence="2" id="KW-1185">Reference proteome</keyword>
<comment type="caution">
    <text evidence="1">The sequence shown here is derived from an EMBL/GenBank/DDBJ whole genome shotgun (WGS) entry which is preliminary data.</text>
</comment>
<dbReference type="Proteomes" id="UP000243494">
    <property type="component" value="Unassembled WGS sequence"/>
</dbReference>
<reference evidence="1 2" key="1">
    <citation type="journal article" date="2017" name="Genome Announc.">
        <title>Draft Genome Sequence of Romboutsia maritimum sp. nov. Strain CCRI-22766(T), Isolated from Coastal Estuarine Mud.</title>
        <authorList>
            <person name="Maheux A.F."/>
            <person name="Boudreau D.K."/>
            <person name="Berube E."/>
            <person name="Boissinot M."/>
            <person name="Raymond F."/>
            <person name="Brodeur S."/>
            <person name="Corbeil J."/>
            <person name="Brightwell G."/>
            <person name="Broda D."/>
            <person name="Omar R.F."/>
            <person name="Bergeron M.G."/>
        </authorList>
    </citation>
    <scope>NUCLEOTIDE SEQUENCE [LARGE SCALE GENOMIC DNA]</scope>
    <source>
        <strain evidence="1 2">CCRI-22766</strain>
    </source>
</reference>
<accession>A0A371IQ46</accession>
<evidence type="ECO:0000313" key="1">
    <source>
        <dbReference type="EMBL" id="RDY22604.1"/>
    </source>
</evidence>
<name>A0A371IQ46_9FIRM</name>
<organism evidence="1 2">
    <name type="scientific">Romboutsia maritimum</name>
    <dbReference type="NCBI Taxonomy" id="2020948"/>
    <lineage>
        <taxon>Bacteria</taxon>
        <taxon>Bacillati</taxon>
        <taxon>Bacillota</taxon>
        <taxon>Clostridia</taxon>
        <taxon>Peptostreptococcales</taxon>
        <taxon>Peptostreptococcaceae</taxon>
        <taxon>Romboutsia</taxon>
    </lineage>
</organism>
<dbReference type="RefSeq" id="WP_095405412.1">
    <property type="nucleotide sequence ID" value="NZ_NOJZ02000036.1"/>
</dbReference>
<evidence type="ECO:0000313" key="2">
    <source>
        <dbReference type="Proteomes" id="UP000243494"/>
    </source>
</evidence>
<sequence length="107" mass="12260">MNSYHDLTVGIVEFDDGTIGKVNPTDIEFISTTHNEYTYELEKSKEEKEVICKCVDKGMDVSGEYDIKSNMHCPNCNEVVGDYECGELYFKYCPECGQKLKYTEAEE</sequence>
<protein>
    <submittedName>
        <fullName evidence="1">Uncharacterized protein</fullName>
    </submittedName>
</protein>
<gene>
    <name evidence="1" type="ORF">CHF27_012565</name>
</gene>